<evidence type="ECO:0000256" key="1">
    <source>
        <dbReference type="SAM" id="MobiDB-lite"/>
    </source>
</evidence>
<dbReference type="RefSeq" id="WP_135267648.1">
    <property type="nucleotide sequence ID" value="NZ_CP038436.1"/>
</dbReference>
<evidence type="ECO:0000313" key="2">
    <source>
        <dbReference type="EMBL" id="QBX55657.1"/>
    </source>
</evidence>
<reference evidence="2 3" key="1">
    <citation type="submission" date="2019-03" db="EMBL/GenBank/DDBJ databases">
        <title>Three New Species of Nocardioides, Nocardioides euryhalodurans sp. nov., Nocardioides seonyuensis sp. nov. and Nocardioides eburneoflavus sp. nov. Iolated from Soil.</title>
        <authorList>
            <person name="Roh S.G."/>
            <person name="Lee C."/>
            <person name="Kim M.-K."/>
            <person name="Kim S.B."/>
        </authorList>
    </citation>
    <scope>NUCLEOTIDE SEQUENCE [LARGE SCALE GENOMIC DNA]</scope>
    <source>
        <strain evidence="2 3">MMS17-SY207-3</strain>
    </source>
</reference>
<proteinExistence type="predicted"/>
<evidence type="ECO:0000313" key="3">
    <source>
        <dbReference type="Proteomes" id="UP000294853"/>
    </source>
</evidence>
<sequence>MSSEMSGMAGRLRQVEESTRAALQQRERMVSQGAIELYPESTRLPVPVPRRGRMFIRHGEGHGAFSDVTLTSPPRAGEVAPA</sequence>
<accession>A0A4P7IHK9</accession>
<dbReference type="AlphaFoldDB" id="A0A4P7IHK9"/>
<dbReference type="OrthoDB" id="3786676at2"/>
<feature type="region of interest" description="Disordered" evidence="1">
    <location>
        <begin position="63"/>
        <end position="82"/>
    </location>
</feature>
<dbReference type="EMBL" id="CP038436">
    <property type="protein sequence ID" value="QBX55657.1"/>
    <property type="molecule type" value="Genomic_DNA"/>
</dbReference>
<gene>
    <name evidence="2" type="ORF">EXE58_09470</name>
</gene>
<keyword evidence="3" id="KW-1185">Reference proteome</keyword>
<name>A0A4P7IHK9_9ACTN</name>
<organism evidence="2 3">
    <name type="scientific">Nocardioides seonyuensis</name>
    <dbReference type="NCBI Taxonomy" id="2518371"/>
    <lineage>
        <taxon>Bacteria</taxon>
        <taxon>Bacillati</taxon>
        <taxon>Actinomycetota</taxon>
        <taxon>Actinomycetes</taxon>
        <taxon>Propionibacteriales</taxon>
        <taxon>Nocardioidaceae</taxon>
        <taxon>Nocardioides</taxon>
    </lineage>
</organism>
<protein>
    <submittedName>
        <fullName evidence="2">Uncharacterized protein</fullName>
    </submittedName>
</protein>
<feature type="compositionally biased region" description="Basic and acidic residues" evidence="1">
    <location>
        <begin position="13"/>
        <end position="27"/>
    </location>
</feature>
<feature type="region of interest" description="Disordered" evidence="1">
    <location>
        <begin position="1"/>
        <end position="27"/>
    </location>
</feature>
<dbReference type="KEGG" id="nsn:EXE58_09470"/>
<dbReference type="Proteomes" id="UP000294853">
    <property type="component" value="Chromosome"/>
</dbReference>